<dbReference type="AlphaFoldDB" id="A0AAE3AL62"/>
<dbReference type="InterPro" id="IPR032209">
    <property type="entry name" value="DUF5028"/>
</dbReference>
<evidence type="ECO:0000313" key="1">
    <source>
        <dbReference type="EMBL" id="MCC2136314.1"/>
    </source>
</evidence>
<gene>
    <name evidence="1" type="ORF">LKD31_04710</name>
</gene>
<organism evidence="1 2">
    <name type="scientific">Hominenteromicrobium mulieris</name>
    <dbReference type="NCBI Taxonomy" id="2885357"/>
    <lineage>
        <taxon>Bacteria</taxon>
        <taxon>Bacillati</taxon>
        <taxon>Bacillota</taxon>
        <taxon>Clostridia</taxon>
        <taxon>Eubacteriales</taxon>
        <taxon>Oscillospiraceae</taxon>
        <taxon>Hominenteromicrobium</taxon>
    </lineage>
</organism>
<keyword evidence="2" id="KW-1185">Reference proteome</keyword>
<protein>
    <submittedName>
        <fullName evidence="1">DUF5028 domain-containing protein</fullName>
    </submittedName>
</protein>
<evidence type="ECO:0000313" key="2">
    <source>
        <dbReference type="Proteomes" id="UP001199424"/>
    </source>
</evidence>
<reference evidence="1" key="1">
    <citation type="submission" date="2021-10" db="EMBL/GenBank/DDBJ databases">
        <title>Anaerobic single-cell dispensing facilitates the cultivation of human gut bacteria.</title>
        <authorList>
            <person name="Afrizal A."/>
        </authorList>
    </citation>
    <scope>NUCLEOTIDE SEQUENCE</scope>
    <source>
        <strain evidence="1">CLA-AA-H250</strain>
    </source>
</reference>
<proteinExistence type="predicted"/>
<comment type="caution">
    <text evidence="1">The sequence shown here is derived from an EMBL/GenBank/DDBJ whole genome shotgun (WGS) entry which is preliminary data.</text>
</comment>
<name>A0AAE3AL62_9FIRM</name>
<accession>A0AAE3AL62</accession>
<sequence length="210" mass="24056">MKRKIRVSKTLSVILLSVALVLCAWRIWYVNATAYSFETQEYGIGEWIPLNGDFFYSKEENTNGYSVRVREAEVVRYEDFMQRFGKPVDYLAENTQHDVVLLTVDFKNENNTDGGVFIRDFNLLNEAQSAYFNKSEIYMKIANPDLNSKADGISVMPGTEASLYMVYPTSSRADGVTYLEEQAGKEQIVMYLNVSLYPVKKCVRMVLPMP</sequence>
<dbReference type="Pfam" id="PF16431">
    <property type="entry name" value="DUF5028"/>
    <property type="match status" value="1"/>
</dbReference>
<dbReference type="Proteomes" id="UP001199424">
    <property type="component" value="Unassembled WGS sequence"/>
</dbReference>
<dbReference type="RefSeq" id="WP_308448832.1">
    <property type="nucleotide sequence ID" value="NZ_JAJEQC010000003.1"/>
</dbReference>
<dbReference type="EMBL" id="JAJEQC010000003">
    <property type="protein sequence ID" value="MCC2136314.1"/>
    <property type="molecule type" value="Genomic_DNA"/>
</dbReference>